<dbReference type="PANTHER" id="PTHR42953">
    <property type="entry name" value="HIGH-AFFINITY ZINC UPTAKE SYSTEM PROTEIN ZNUA-RELATED"/>
    <property type="match status" value="1"/>
</dbReference>
<feature type="chain" id="PRO_5039445401" evidence="5">
    <location>
        <begin position="25"/>
        <end position="307"/>
    </location>
</feature>
<evidence type="ECO:0000256" key="4">
    <source>
        <dbReference type="RuleBase" id="RU003512"/>
    </source>
</evidence>
<dbReference type="InterPro" id="IPR006128">
    <property type="entry name" value="Lipoprotein_PsaA-like"/>
</dbReference>
<proteinExistence type="inferred from homology"/>
<accession>A0A8J3PQ56</accession>
<evidence type="ECO:0000256" key="2">
    <source>
        <dbReference type="ARBA" id="ARBA00022448"/>
    </source>
</evidence>
<dbReference type="Pfam" id="PF01297">
    <property type="entry name" value="ZnuA"/>
    <property type="match status" value="1"/>
</dbReference>
<evidence type="ECO:0000256" key="1">
    <source>
        <dbReference type="ARBA" id="ARBA00011028"/>
    </source>
</evidence>
<dbReference type="GO" id="GO:0030001">
    <property type="term" value="P:metal ion transport"/>
    <property type="evidence" value="ECO:0007669"/>
    <property type="project" value="InterPro"/>
</dbReference>
<protein>
    <submittedName>
        <fullName evidence="6">Zinc ABC transporter substrate-binding protein</fullName>
    </submittedName>
</protein>
<keyword evidence="7" id="KW-1185">Reference proteome</keyword>
<name>A0A8J3PQ56_9ACTN</name>
<dbReference type="EMBL" id="BONU01000036">
    <property type="protein sequence ID" value="GIG75731.1"/>
    <property type="molecule type" value="Genomic_DNA"/>
</dbReference>
<evidence type="ECO:0000313" key="7">
    <source>
        <dbReference type="Proteomes" id="UP000653674"/>
    </source>
</evidence>
<evidence type="ECO:0000256" key="3">
    <source>
        <dbReference type="ARBA" id="ARBA00022729"/>
    </source>
</evidence>
<dbReference type="AlphaFoldDB" id="A0A8J3PQ56"/>
<dbReference type="SUPFAM" id="SSF53807">
    <property type="entry name" value="Helical backbone' metal receptor"/>
    <property type="match status" value="1"/>
</dbReference>
<dbReference type="GO" id="GO:0007155">
    <property type="term" value="P:cell adhesion"/>
    <property type="evidence" value="ECO:0007669"/>
    <property type="project" value="InterPro"/>
</dbReference>
<feature type="signal peptide" evidence="5">
    <location>
        <begin position="1"/>
        <end position="24"/>
    </location>
</feature>
<dbReference type="RefSeq" id="WP_239075656.1">
    <property type="nucleotide sequence ID" value="NZ_BAAAQJ010000004.1"/>
</dbReference>
<dbReference type="InterPro" id="IPR050492">
    <property type="entry name" value="Bact_metal-bind_prot9"/>
</dbReference>
<evidence type="ECO:0000313" key="6">
    <source>
        <dbReference type="EMBL" id="GIG75731.1"/>
    </source>
</evidence>
<sequence>MIRSRPASLAATAAMATLTCLLTACGTGSSAGASGSGSDGKKQVTVAFYPLQFVTEQVGGDRVQVTNLVKPGAEPHDLELQPKQVADLGKADLVVYLRGFQPAVDDAVDQRAKQNSFDAAAVQSLQDAPAGGEDHGKDAHIWLDPTRLAAVADKVADRLAMIDSAHAADYRSRASTLRTKLEALDKEYTTGLAQCQRREIVTSHAAFGYLASRYKLTQIPITGLNPEEEPKPQHLTAVANQARHYKATTIFFETLVSPKVAETVAKEVGAKTEVLDPIEGIEEGSSEDYVSVMRSNLTKLRPALGCS</sequence>
<gene>
    <name evidence="6" type="ORF">Pfl04_41350</name>
</gene>
<dbReference type="Proteomes" id="UP000653674">
    <property type="component" value="Unassembled WGS sequence"/>
</dbReference>
<dbReference type="PANTHER" id="PTHR42953:SF3">
    <property type="entry name" value="HIGH-AFFINITY ZINC UPTAKE SYSTEM PROTEIN ZNUA"/>
    <property type="match status" value="1"/>
</dbReference>
<comment type="caution">
    <text evidence="6">The sequence shown here is derived from an EMBL/GenBank/DDBJ whole genome shotgun (WGS) entry which is preliminary data.</text>
</comment>
<dbReference type="InterPro" id="IPR006129">
    <property type="entry name" value="AdhesinB"/>
</dbReference>
<comment type="similarity">
    <text evidence="1 4">Belongs to the bacterial solute-binding protein 9 family.</text>
</comment>
<dbReference type="PRINTS" id="PR00690">
    <property type="entry name" value="ADHESNFAMILY"/>
</dbReference>
<dbReference type="InterPro" id="IPR006127">
    <property type="entry name" value="ZnuA-like"/>
</dbReference>
<organism evidence="6 7">
    <name type="scientific">Planosporangium flavigriseum</name>
    <dbReference type="NCBI Taxonomy" id="373681"/>
    <lineage>
        <taxon>Bacteria</taxon>
        <taxon>Bacillati</taxon>
        <taxon>Actinomycetota</taxon>
        <taxon>Actinomycetes</taxon>
        <taxon>Micromonosporales</taxon>
        <taxon>Micromonosporaceae</taxon>
        <taxon>Planosporangium</taxon>
    </lineage>
</organism>
<reference evidence="6" key="1">
    <citation type="submission" date="2021-01" db="EMBL/GenBank/DDBJ databases">
        <title>Whole genome shotgun sequence of Planosporangium flavigriseum NBRC 105377.</title>
        <authorList>
            <person name="Komaki H."/>
            <person name="Tamura T."/>
        </authorList>
    </citation>
    <scope>NUCLEOTIDE SEQUENCE</scope>
    <source>
        <strain evidence="6">NBRC 105377</strain>
    </source>
</reference>
<keyword evidence="2 4" id="KW-0813">Transport</keyword>
<evidence type="ECO:0000256" key="5">
    <source>
        <dbReference type="SAM" id="SignalP"/>
    </source>
</evidence>
<dbReference type="PROSITE" id="PS51257">
    <property type="entry name" value="PROKAR_LIPOPROTEIN"/>
    <property type="match status" value="1"/>
</dbReference>
<keyword evidence="3 5" id="KW-0732">Signal</keyword>
<dbReference type="Gene3D" id="3.40.50.1980">
    <property type="entry name" value="Nitrogenase molybdenum iron protein domain"/>
    <property type="match status" value="2"/>
</dbReference>
<dbReference type="PRINTS" id="PR00691">
    <property type="entry name" value="ADHESINB"/>
</dbReference>
<dbReference type="GO" id="GO:0046872">
    <property type="term" value="F:metal ion binding"/>
    <property type="evidence" value="ECO:0007669"/>
    <property type="project" value="InterPro"/>
</dbReference>